<sequence>MKKSQINPMPKFFDRYIKLVREDDLLLALTNSLSVLNELDLALYNTIADKRYQPEKWTVKEVIQHVIDNERIQAYRALRFARFDTTVLSGYDEKVLAHHNNANKRTIDDLLNELKLVRQTSIYLFESFDDDGVKNLGDCFNVKINALALGFVIVGHQMHHLNIINERYVPLVNPRH</sequence>
<evidence type="ECO:0000313" key="3">
    <source>
        <dbReference type="Proteomes" id="UP000032361"/>
    </source>
</evidence>
<proteinExistence type="predicted"/>
<dbReference type="SUPFAM" id="SSF109854">
    <property type="entry name" value="DinB/YfiT-like putative metalloenzymes"/>
    <property type="match status" value="1"/>
</dbReference>
<dbReference type="InterPro" id="IPR024775">
    <property type="entry name" value="DinB-like"/>
</dbReference>
<accession>A0A0D7VWZ7</accession>
<dbReference type="Pfam" id="PF12867">
    <property type="entry name" value="DinB_2"/>
    <property type="match status" value="1"/>
</dbReference>
<dbReference type="AlphaFoldDB" id="A0A0D7VWZ7"/>
<feature type="domain" description="DinB-like" evidence="1">
    <location>
        <begin position="31"/>
        <end position="164"/>
    </location>
</feature>
<reference evidence="2 3" key="1">
    <citation type="journal article" date="2015" name="Antonie Van Leeuwenhoek">
        <title>Tamlana nanhaiensis sp. nov., isolated from surface seawater collected from the South China Sea.</title>
        <authorList>
            <person name="Liu X."/>
            <person name="Lai Q."/>
            <person name="Du Y."/>
            <person name="Li G."/>
            <person name="Sun F."/>
            <person name="Shao Z."/>
        </authorList>
    </citation>
    <scope>NUCLEOTIDE SEQUENCE [LARGE SCALE GENOMIC DNA]</scope>
    <source>
        <strain evidence="2 3">FHC16</strain>
    </source>
</reference>
<protein>
    <recommendedName>
        <fullName evidence="1">DinB-like domain-containing protein</fullName>
    </recommendedName>
</protein>
<dbReference type="OrthoDB" id="9793216at2"/>
<dbReference type="PATRIC" id="fig|1382798.3.peg.1508"/>
<dbReference type="Proteomes" id="UP000032361">
    <property type="component" value="Unassembled WGS sequence"/>
</dbReference>
<dbReference type="Gene3D" id="1.20.120.450">
    <property type="entry name" value="dinb family like domain"/>
    <property type="match status" value="1"/>
</dbReference>
<name>A0A0D7VWZ7_9FLAO</name>
<dbReference type="STRING" id="1382798.PK35_14715"/>
<keyword evidence="3" id="KW-1185">Reference proteome</keyword>
<evidence type="ECO:0000313" key="2">
    <source>
        <dbReference type="EMBL" id="KJD31361.1"/>
    </source>
</evidence>
<organism evidence="2 3">
    <name type="scientific">Neotamlana nanhaiensis</name>
    <dbReference type="NCBI Taxonomy" id="1382798"/>
    <lineage>
        <taxon>Bacteria</taxon>
        <taxon>Pseudomonadati</taxon>
        <taxon>Bacteroidota</taxon>
        <taxon>Flavobacteriia</taxon>
        <taxon>Flavobacteriales</taxon>
        <taxon>Flavobacteriaceae</taxon>
        <taxon>Neotamlana</taxon>
    </lineage>
</organism>
<dbReference type="RefSeq" id="WP_044627334.1">
    <property type="nucleotide sequence ID" value="NZ_JTDV01000015.1"/>
</dbReference>
<comment type="caution">
    <text evidence="2">The sequence shown here is derived from an EMBL/GenBank/DDBJ whole genome shotgun (WGS) entry which is preliminary data.</text>
</comment>
<evidence type="ECO:0000259" key="1">
    <source>
        <dbReference type="Pfam" id="PF12867"/>
    </source>
</evidence>
<gene>
    <name evidence="2" type="ORF">PK35_14715</name>
</gene>
<dbReference type="InterPro" id="IPR034660">
    <property type="entry name" value="DinB/YfiT-like"/>
</dbReference>
<dbReference type="EMBL" id="JTDV01000015">
    <property type="protein sequence ID" value="KJD31361.1"/>
    <property type="molecule type" value="Genomic_DNA"/>
</dbReference>